<sequence length="154" mass="17445">MKKYSITHLLVFIPLFIFTSCFDQLADDAEVSSNVSENVVGQYLITGFQYDGVADVDSLTTTTYGDSYITLTRQADSLVSIRLVLETEVIDFAWNLQEQKVEDIGHQSSEYEFLVEPGKTSLNNLHLYITEDRKLRAVFDPALQPNIKSIHAEM</sequence>
<name>A0A7X8SMX1_9BACT</name>
<evidence type="ECO:0000313" key="3">
    <source>
        <dbReference type="Proteomes" id="UP000585050"/>
    </source>
</evidence>
<reference evidence="2 3" key="1">
    <citation type="submission" date="2020-04" db="EMBL/GenBank/DDBJ databases">
        <title>Flammeovirga sp. SR4, a novel species isolated from seawater.</title>
        <authorList>
            <person name="Wang X."/>
        </authorList>
    </citation>
    <scope>NUCLEOTIDE SEQUENCE [LARGE SCALE GENOMIC DNA]</scope>
    <source>
        <strain evidence="2 3">SR4</strain>
    </source>
</reference>
<evidence type="ECO:0000313" key="2">
    <source>
        <dbReference type="EMBL" id="NLR93113.1"/>
    </source>
</evidence>
<organism evidence="2 3">
    <name type="scientific">Flammeovirga agarivorans</name>
    <dbReference type="NCBI Taxonomy" id="2726742"/>
    <lineage>
        <taxon>Bacteria</taxon>
        <taxon>Pseudomonadati</taxon>
        <taxon>Bacteroidota</taxon>
        <taxon>Cytophagia</taxon>
        <taxon>Cytophagales</taxon>
        <taxon>Flammeovirgaceae</taxon>
        <taxon>Flammeovirga</taxon>
    </lineage>
</organism>
<comment type="caution">
    <text evidence="2">The sequence shown here is derived from an EMBL/GenBank/DDBJ whole genome shotgun (WGS) entry which is preliminary data.</text>
</comment>
<keyword evidence="1" id="KW-0732">Signal</keyword>
<dbReference type="RefSeq" id="WP_168883819.1">
    <property type="nucleotide sequence ID" value="NZ_JABAIL010000005.1"/>
</dbReference>
<dbReference type="Proteomes" id="UP000585050">
    <property type="component" value="Unassembled WGS sequence"/>
</dbReference>
<protein>
    <submittedName>
        <fullName evidence="2">Uncharacterized protein</fullName>
    </submittedName>
</protein>
<accession>A0A7X8SMX1</accession>
<dbReference type="EMBL" id="JABAIL010000005">
    <property type="protein sequence ID" value="NLR93113.1"/>
    <property type="molecule type" value="Genomic_DNA"/>
</dbReference>
<evidence type="ECO:0000256" key="1">
    <source>
        <dbReference type="SAM" id="SignalP"/>
    </source>
</evidence>
<feature type="signal peptide" evidence="1">
    <location>
        <begin position="1"/>
        <end position="26"/>
    </location>
</feature>
<dbReference type="AlphaFoldDB" id="A0A7X8SMX1"/>
<proteinExistence type="predicted"/>
<gene>
    <name evidence="2" type="ORF">HGP29_18010</name>
</gene>
<dbReference type="PROSITE" id="PS51257">
    <property type="entry name" value="PROKAR_LIPOPROTEIN"/>
    <property type="match status" value="1"/>
</dbReference>
<keyword evidence="3" id="KW-1185">Reference proteome</keyword>
<feature type="chain" id="PRO_5031364806" evidence="1">
    <location>
        <begin position="27"/>
        <end position="154"/>
    </location>
</feature>